<name>A0A9Q9IAI7_9ACTN</name>
<dbReference type="PANTHER" id="PTHR40050:SF1">
    <property type="entry name" value="INNER SPORE COAT PROTEIN H"/>
    <property type="match status" value="1"/>
</dbReference>
<accession>A0A9Q9IAI7</accession>
<evidence type="ECO:0000313" key="3">
    <source>
        <dbReference type="Proteomes" id="UP001058003"/>
    </source>
</evidence>
<dbReference type="OrthoDB" id="3280828at2"/>
<dbReference type="AlphaFoldDB" id="A0A9Q9IAI7"/>
<dbReference type="Proteomes" id="UP001058003">
    <property type="component" value="Chromosome"/>
</dbReference>
<keyword evidence="2" id="KW-0808">Transferase</keyword>
<dbReference type="KEGG" id="daur:Daura_32580"/>
<sequence>MRRRLLLHRIPVRIRHYWKLLAVCAAFLVACAVVFSTVRVAPLVTSTSDNDGDQIVQDIVGTTDLFDETKAHTITLTFKDADYQRLLDEFWDEGEKEFLEADITIDGTRVESVGIRLKGNSTLSGLTRNGQSRPGGFGPGGQRGGQGAGPGGQLPQRDGGANGFPGGGFPGGGARPGGGFGMASLKAEEPETLPWLIRFDEFADGRRYQGHREIAVRVAGFGGGSTVLNEAVSLNVLAKAGQTAQRYAYTSFTVNDRPTTARLIVEHPDEDFAESLGDSGVLYKSLATGSFTDQGDDPTAYADDFKQITKKGSQDLQPVINLIKWVTSAGDAEFDKHLGDHVDVASFARYVSAQNLLLNSDDMAGPGRNYYLWYDLKTKKFSVVGWDYNLSFSGSATTGPHETTSMGGGRFPGGGNGGDFQPPAGMRLPDGMQPPAGMGGVMGGRGMGGHKLKERFLASTAFTSTYDDAYRTLYKKIYAGADALNILDGITKVLGTVRGNNADKTRSDAETLRNLIVQRTEHLAGDSVITGA</sequence>
<organism evidence="2 3">
    <name type="scientific">Dactylosporangium aurantiacum</name>
    <dbReference type="NCBI Taxonomy" id="35754"/>
    <lineage>
        <taxon>Bacteria</taxon>
        <taxon>Bacillati</taxon>
        <taxon>Actinomycetota</taxon>
        <taxon>Actinomycetes</taxon>
        <taxon>Micromonosporales</taxon>
        <taxon>Micromonosporaceae</taxon>
        <taxon>Dactylosporangium</taxon>
    </lineage>
</organism>
<gene>
    <name evidence="2" type="ORF">Daura_32580</name>
</gene>
<dbReference type="PROSITE" id="PS51257">
    <property type="entry name" value="PROKAR_LIPOPROTEIN"/>
    <property type="match status" value="1"/>
</dbReference>
<evidence type="ECO:0000313" key="2">
    <source>
        <dbReference type="EMBL" id="UWZ51471.1"/>
    </source>
</evidence>
<dbReference type="GO" id="GO:0016301">
    <property type="term" value="F:kinase activity"/>
    <property type="evidence" value="ECO:0007669"/>
    <property type="project" value="UniProtKB-KW"/>
</dbReference>
<evidence type="ECO:0000256" key="1">
    <source>
        <dbReference type="SAM" id="MobiDB-lite"/>
    </source>
</evidence>
<keyword evidence="2" id="KW-0418">Kinase</keyword>
<feature type="compositionally biased region" description="Gly residues" evidence="1">
    <location>
        <begin position="160"/>
        <end position="181"/>
    </location>
</feature>
<proteinExistence type="predicted"/>
<keyword evidence="3" id="KW-1185">Reference proteome</keyword>
<dbReference type="RefSeq" id="WP_033364435.1">
    <property type="nucleotide sequence ID" value="NZ_CP073767.1"/>
</dbReference>
<dbReference type="InterPro" id="IPR014867">
    <property type="entry name" value="Spore_coat_CotH_CotH2/3/7"/>
</dbReference>
<protein>
    <submittedName>
        <fullName evidence="2">CotH kinase family protein</fullName>
    </submittedName>
</protein>
<dbReference type="Pfam" id="PF08757">
    <property type="entry name" value="CotH"/>
    <property type="match status" value="1"/>
</dbReference>
<feature type="region of interest" description="Disordered" evidence="1">
    <location>
        <begin position="123"/>
        <end position="181"/>
    </location>
</feature>
<feature type="compositionally biased region" description="Gly residues" evidence="1">
    <location>
        <begin position="133"/>
        <end position="152"/>
    </location>
</feature>
<reference evidence="2" key="1">
    <citation type="submission" date="2021-04" db="EMBL/GenBank/DDBJ databases">
        <title>Dactylosporangium aurantiacum NRRL B-8018 full assembly.</title>
        <authorList>
            <person name="Hartkoorn R.C."/>
            <person name="Beaudoing E."/>
            <person name="Hot D."/>
        </authorList>
    </citation>
    <scope>NUCLEOTIDE SEQUENCE</scope>
    <source>
        <strain evidence="2">NRRL B-8018</strain>
    </source>
</reference>
<dbReference type="EMBL" id="CP073767">
    <property type="protein sequence ID" value="UWZ51471.1"/>
    <property type="molecule type" value="Genomic_DNA"/>
</dbReference>
<dbReference type="PANTHER" id="PTHR40050">
    <property type="entry name" value="INNER SPORE COAT PROTEIN H"/>
    <property type="match status" value="1"/>
</dbReference>